<dbReference type="PROSITE" id="PS50089">
    <property type="entry name" value="ZF_RING_2"/>
    <property type="match status" value="1"/>
</dbReference>
<comment type="function">
    <text evidence="11">E3 ubiquitin-protein ligase.</text>
</comment>
<dbReference type="EC" id="2.3.2.27" evidence="11"/>
<dbReference type="GO" id="GO:0008270">
    <property type="term" value="F:zinc ion binding"/>
    <property type="evidence" value="ECO:0007669"/>
    <property type="project" value="UniProtKB-KW"/>
</dbReference>
<comment type="caution">
    <text evidence="13">The sequence shown here is derived from an EMBL/GenBank/DDBJ whole genome shotgun (WGS) entry which is preliminary data.</text>
</comment>
<dbReference type="OMA" id="GISIMAM"/>
<accession>A0A0K9PV10</accession>
<keyword evidence="4 11" id="KW-0808">Transferase</keyword>
<comment type="domain">
    <text evidence="11">The RING-type zinc finger domain is responsible for E3 ligase activity.</text>
</comment>
<dbReference type="SUPFAM" id="SSF57850">
    <property type="entry name" value="RING/U-box"/>
    <property type="match status" value="1"/>
</dbReference>
<proteinExistence type="predicted"/>
<evidence type="ECO:0000256" key="10">
    <source>
        <dbReference type="PROSITE-ProRule" id="PRU00175"/>
    </source>
</evidence>
<evidence type="ECO:0000256" key="6">
    <source>
        <dbReference type="ARBA" id="ARBA00022771"/>
    </source>
</evidence>
<sequence length="232" mass="26333">MENRFEQQTLEGQCSLKESLSNWVSESSPLSSTTTTMSTLADGCFDCNICLDFAMDPVVTLCGHLYCWPCIYKWLEPDSSITQKQCPVCKATLSETNLVPLYGRGNISDNKETKGDGSSIDIPRRPILQHRRRRYRSLSPYDYSNGNTSSLHGVPQLLGISIMAMLPPWVFGGHVSTTRLSNRYYLIGSDGHGDDDDTTSRQEQRHEMLMRRSLDQVFVFLFCCTMLCWILF</sequence>
<dbReference type="InterPro" id="IPR001841">
    <property type="entry name" value="Znf_RING"/>
</dbReference>
<evidence type="ECO:0000313" key="13">
    <source>
        <dbReference type="EMBL" id="KMZ72831.1"/>
    </source>
</evidence>
<evidence type="ECO:0000256" key="5">
    <source>
        <dbReference type="ARBA" id="ARBA00022723"/>
    </source>
</evidence>
<dbReference type="GO" id="GO:0016567">
    <property type="term" value="P:protein ubiquitination"/>
    <property type="evidence" value="ECO:0007669"/>
    <property type="project" value="UniProtKB-UniPathway"/>
</dbReference>
<keyword evidence="7 11" id="KW-0833">Ubl conjugation pathway</keyword>
<dbReference type="GO" id="GO:0005789">
    <property type="term" value="C:endoplasmic reticulum membrane"/>
    <property type="evidence" value="ECO:0007669"/>
    <property type="project" value="UniProtKB-SubCell"/>
</dbReference>
<evidence type="ECO:0000256" key="11">
    <source>
        <dbReference type="RuleBase" id="RU369090"/>
    </source>
</evidence>
<organism evidence="13 14">
    <name type="scientific">Zostera marina</name>
    <name type="common">Eelgrass</name>
    <dbReference type="NCBI Taxonomy" id="29655"/>
    <lineage>
        <taxon>Eukaryota</taxon>
        <taxon>Viridiplantae</taxon>
        <taxon>Streptophyta</taxon>
        <taxon>Embryophyta</taxon>
        <taxon>Tracheophyta</taxon>
        <taxon>Spermatophyta</taxon>
        <taxon>Magnoliopsida</taxon>
        <taxon>Liliopsida</taxon>
        <taxon>Zosteraceae</taxon>
        <taxon>Zostera</taxon>
    </lineage>
</organism>
<protein>
    <recommendedName>
        <fullName evidence="11">E3 ubiquitin-protein ligase RMA</fullName>
        <ecNumber evidence="11">2.3.2.27</ecNumber>
    </recommendedName>
    <alternativeName>
        <fullName evidence="11">Protein RING membrane-anchor</fullName>
    </alternativeName>
    <alternativeName>
        <fullName evidence="11">RING-type E3 ubiquitin transferase RMA</fullName>
    </alternativeName>
</protein>
<dbReference type="Gene3D" id="3.30.40.10">
    <property type="entry name" value="Zinc/RING finger domain, C3HC4 (zinc finger)"/>
    <property type="match status" value="1"/>
</dbReference>
<dbReference type="PROSITE" id="PS00518">
    <property type="entry name" value="ZF_RING_1"/>
    <property type="match status" value="1"/>
</dbReference>
<dbReference type="Pfam" id="PF00097">
    <property type="entry name" value="zf-C3HC4"/>
    <property type="match status" value="1"/>
</dbReference>
<reference evidence="14" key="1">
    <citation type="journal article" date="2016" name="Nature">
        <title>The genome of the seagrass Zostera marina reveals angiosperm adaptation to the sea.</title>
        <authorList>
            <person name="Olsen J.L."/>
            <person name="Rouze P."/>
            <person name="Verhelst B."/>
            <person name="Lin Y.-C."/>
            <person name="Bayer T."/>
            <person name="Collen J."/>
            <person name="Dattolo E."/>
            <person name="De Paoli E."/>
            <person name="Dittami S."/>
            <person name="Maumus F."/>
            <person name="Michel G."/>
            <person name="Kersting A."/>
            <person name="Lauritano C."/>
            <person name="Lohaus R."/>
            <person name="Toepel M."/>
            <person name="Tonon T."/>
            <person name="Vanneste K."/>
            <person name="Amirebrahimi M."/>
            <person name="Brakel J."/>
            <person name="Bostroem C."/>
            <person name="Chovatia M."/>
            <person name="Grimwood J."/>
            <person name="Jenkins J.W."/>
            <person name="Jueterbock A."/>
            <person name="Mraz A."/>
            <person name="Stam W.T."/>
            <person name="Tice H."/>
            <person name="Bornberg-Bauer E."/>
            <person name="Green P.J."/>
            <person name="Pearson G.A."/>
            <person name="Procaccini G."/>
            <person name="Duarte C.M."/>
            <person name="Schmutz J."/>
            <person name="Reusch T.B.H."/>
            <person name="Van de Peer Y."/>
        </authorList>
    </citation>
    <scope>NUCLEOTIDE SEQUENCE [LARGE SCALE GENOMIC DNA]</scope>
    <source>
        <strain evidence="14">cv. Finnish</strain>
    </source>
</reference>
<dbReference type="InterPro" id="IPR013083">
    <property type="entry name" value="Znf_RING/FYVE/PHD"/>
</dbReference>
<evidence type="ECO:0000256" key="8">
    <source>
        <dbReference type="ARBA" id="ARBA00022833"/>
    </source>
</evidence>
<evidence type="ECO:0000256" key="1">
    <source>
        <dbReference type="ARBA" id="ARBA00000900"/>
    </source>
</evidence>
<comment type="catalytic activity">
    <reaction evidence="1 11">
        <text>S-ubiquitinyl-[E2 ubiquitin-conjugating enzyme]-L-cysteine + [acceptor protein]-L-lysine = [E2 ubiquitin-conjugating enzyme]-L-cysteine + N(6)-ubiquitinyl-[acceptor protein]-L-lysine.</text>
        <dbReference type="EC" id="2.3.2.27"/>
    </reaction>
</comment>
<keyword evidence="8 11" id="KW-0862">Zinc</keyword>
<dbReference type="AlphaFoldDB" id="A0A0K9PV10"/>
<keyword evidence="6 10" id="KW-0863">Zinc-finger</keyword>
<keyword evidence="11" id="KW-0256">Endoplasmic reticulum</keyword>
<evidence type="ECO:0000259" key="12">
    <source>
        <dbReference type="PROSITE" id="PS50089"/>
    </source>
</evidence>
<evidence type="ECO:0000256" key="7">
    <source>
        <dbReference type="ARBA" id="ARBA00022786"/>
    </source>
</evidence>
<dbReference type="InterPro" id="IPR045103">
    <property type="entry name" value="RNF5/RNF185-like"/>
</dbReference>
<dbReference type="GO" id="GO:0036503">
    <property type="term" value="P:ERAD pathway"/>
    <property type="evidence" value="ECO:0000318"/>
    <property type="project" value="GO_Central"/>
</dbReference>
<name>A0A0K9PV10_ZOSMR</name>
<dbReference type="STRING" id="29655.A0A0K9PV10"/>
<comment type="subcellular location">
    <subcellularLocation>
        <location evidence="2">Endomembrane system</location>
    </subcellularLocation>
    <subcellularLocation>
        <location evidence="11">Endoplasmic reticulum membrane</location>
        <topology evidence="11">Single-pass type IV membrane protein</topology>
    </subcellularLocation>
</comment>
<gene>
    <name evidence="13" type="ORF">ZOSMA_15G01710</name>
</gene>
<evidence type="ECO:0000256" key="3">
    <source>
        <dbReference type="ARBA" id="ARBA00004906"/>
    </source>
</evidence>
<evidence type="ECO:0000256" key="2">
    <source>
        <dbReference type="ARBA" id="ARBA00004308"/>
    </source>
</evidence>
<dbReference type="SMART" id="SM00184">
    <property type="entry name" value="RING"/>
    <property type="match status" value="1"/>
</dbReference>
<comment type="pathway">
    <text evidence="3 11">Protein modification; protein ubiquitination.</text>
</comment>
<evidence type="ECO:0000256" key="9">
    <source>
        <dbReference type="ARBA" id="ARBA00023136"/>
    </source>
</evidence>
<dbReference type="PANTHER" id="PTHR12313">
    <property type="entry name" value="E3 UBIQUITIN-PROTEIN LIGASE RNF5-RELATED"/>
    <property type="match status" value="1"/>
</dbReference>
<evidence type="ECO:0000256" key="4">
    <source>
        <dbReference type="ARBA" id="ARBA00022679"/>
    </source>
</evidence>
<dbReference type="OrthoDB" id="6270329at2759"/>
<keyword evidence="9" id="KW-0472">Membrane</keyword>
<dbReference type="EMBL" id="LFYR01000620">
    <property type="protein sequence ID" value="KMZ72831.1"/>
    <property type="molecule type" value="Genomic_DNA"/>
</dbReference>
<keyword evidence="5 11" id="KW-0479">Metal-binding</keyword>
<evidence type="ECO:0000313" key="14">
    <source>
        <dbReference type="Proteomes" id="UP000036987"/>
    </source>
</evidence>
<dbReference type="GO" id="GO:0044390">
    <property type="term" value="F:ubiquitin-like protein conjugating enzyme binding"/>
    <property type="evidence" value="ECO:0000318"/>
    <property type="project" value="GO_Central"/>
</dbReference>
<feature type="domain" description="RING-type" evidence="12">
    <location>
        <begin position="47"/>
        <end position="90"/>
    </location>
</feature>
<keyword evidence="14" id="KW-1185">Reference proteome</keyword>
<dbReference type="InterPro" id="IPR017907">
    <property type="entry name" value="Znf_RING_CS"/>
</dbReference>
<dbReference type="GO" id="GO:0006511">
    <property type="term" value="P:ubiquitin-dependent protein catabolic process"/>
    <property type="evidence" value="ECO:0000318"/>
    <property type="project" value="GO_Central"/>
</dbReference>
<dbReference type="InterPro" id="IPR018957">
    <property type="entry name" value="Znf_C3HC4_RING-type"/>
</dbReference>
<dbReference type="GO" id="GO:0061630">
    <property type="term" value="F:ubiquitin protein ligase activity"/>
    <property type="evidence" value="ECO:0000318"/>
    <property type="project" value="GO_Central"/>
</dbReference>
<dbReference type="Proteomes" id="UP000036987">
    <property type="component" value="Unassembled WGS sequence"/>
</dbReference>
<dbReference type="UniPathway" id="UPA00143"/>